<accession>A0ABS2QRH1</accession>
<gene>
    <name evidence="2" type="ORF">JOC83_000881</name>
</gene>
<reference evidence="2 3" key="1">
    <citation type="submission" date="2021-01" db="EMBL/GenBank/DDBJ databases">
        <title>Genomic Encyclopedia of Type Strains, Phase IV (KMG-IV): sequencing the most valuable type-strain genomes for metagenomic binning, comparative biology and taxonomic classification.</title>
        <authorList>
            <person name="Goeker M."/>
        </authorList>
    </citation>
    <scope>NUCLEOTIDE SEQUENCE [LARGE SCALE GENOMIC DNA]</scope>
    <source>
        <strain evidence="2 3">DSM 104297</strain>
    </source>
</reference>
<organism evidence="2 3">
    <name type="scientific">Priestia iocasae</name>
    <dbReference type="NCBI Taxonomy" id="2291674"/>
    <lineage>
        <taxon>Bacteria</taxon>
        <taxon>Bacillati</taxon>
        <taxon>Bacillota</taxon>
        <taxon>Bacilli</taxon>
        <taxon>Bacillales</taxon>
        <taxon>Bacillaceae</taxon>
        <taxon>Priestia</taxon>
    </lineage>
</organism>
<dbReference type="EMBL" id="JAFBFC010000001">
    <property type="protein sequence ID" value="MBM7702055.1"/>
    <property type="molecule type" value="Genomic_DNA"/>
</dbReference>
<dbReference type="Proteomes" id="UP000809829">
    <property type="component" value="Unassembled WGS sequence"/>
</dbReference>
<feature type="transmembrane region" description="Helical" evidence="1">
    <location>
        <begin position="53"/>
        <end position="73"/>
    </location>
</feature>
<evidence type="ECO:0000256" key="1">
    <source>
        <dbReference type="SAM" id="Phobius"/>
    </source>
</evidence>
<keyword evidence="1" id="KW-0812">Transmembrane</keyword>
<protein>
    <submittedName>
        <fullName evidence="2">Uncharacterized protein</fullName>
    </submittedName>
</protein>
<dbReference type="RefSeq" id="WP_205184284.1">
    <property type="nucleotide sequence ID" value="NZ_JAFBFC010000001.1"/>
</dbReference>
<keyword evidence="1" id="KW-1133">Transmembrane helix</keyword>
<proteinExistence type="predicted"/>
<keyword evidence="3" id="KW-1185">Reference proteome</keyword>
<evidence type="ECO:0000313" key="2">
    <source>
        <dbReference type="EMBL" id="MBM7702055.1"/>
    </source>
</evidence>
<comment type="caution">
    <text evidence="2">The sequence shown here is derived from an EMBL/GenBank/DDBJ whole genome shotgun (WGS) entry which is preliminary data.</text>
</comment>
<name>A0ABS2QRH1_9BACI</name>
<sequence>MKRFARKNMTDETNRVLDELFELTNSSFFLHLEFAIVSFFTSFIHLLWLHSFIFFPIGFSINFLLMWLLHLSLSMVSKS</sequence>
<evidence type="ECO:0000313" key="3">
    <source>
        <dbReference type="Proteomes" id="UP000809829"/>
    </source>
</evidence>
<keyword evidence="1" id="KW-0472">Membrane</keyword>
<feature type="transmembrane region" description="Helical" evidence="1">
    <location>
        <begin position="28"/>
        <end position="47"/>
    </location>
</feature>